<dbReference type="Proteomes" id="UP000244527">
    <property type="component" value="Chromosome"/>
</dbReference>
<name>A0A2S1LDJ3_9FLAO</name>
<dbReference type="GO" id="GO:0035591">
    <property type="term" value="F:signaling adaptor activity"/>
    <property type="evidence" value="ECO:0007669"/>
    <property type="project" value="TreeGrafter"/>
</dbReference>
<dbReference type="NCBIfam" id="TIGR04131">
    <property type="entry name" value="Bac_Flav_CTERM"/>
    <property type="match status" value="1"/>
</dbReference>
<dbReference type="InterPro" id="IPR013783">
    <property type="entry name" value="Ig-like_fold"/>
</dbReference>
<protein>
    <recommendedName>
        <fullName evidence="3">Ig-like domain-containing protein</fullName>
    </recommendedName>
</protein>
<keyword evidence="1" id="KW-0433">Leucine-rich repeat</keyword>
<sequence length="835" mass="92090">MKKSLNFIFFLMSFSFYGQYTQIPDVNFEKALIYRGIDSGVPDGKILTSTINSITYLNVSVYGIEISDLTGIEGFTNLTNLACQYNKLTTLDVSKNTKLTVLYCYNNLLTNLDISKNTNLKVIDCKENFLTRMDVSNNINLTNLWCNNNLLTYLNLKNGHNNLLQSHYSNFWGNSNLFCIIVDDVAYSDTNWYFLKNSSTTFTTLENPAPEIPSPQFFCSANTKTLADIIITTGTNLSWYHASTGGSAIPNTNLLDNNTTYYASQGSSECESIRTVVKVIFDDNQPPIPNLATLPSITGDCKTQITTTPTATDACAGTISATTTSPLSYNLPGTYTIVWTYDDGNGNKATQNQTVIITPQPLPTATASQTFCLQQNATLSDITITGQSIKWYDSLANGNLLLNTTALQNGIMYYASQTIDGCESERTPVSINIPNTPAPTATLKQTFCSSQNPTLATIAINGTAVKWYDSPIGGLQLVIGTPLVDGNFYYASQTQNSCESILRQMVQIELIDTLPAMDHSEVLCDDLNDGKEIVNLNSYTNNLIASTNGYTFDFYSTKTGAENELATTKITTTATYALKTGINELFVRINSSTSCYGIAVLQLTVVDKPKITIPDTVAICDNATITITADAGYDQYLWSTGQTTPQIIITTPDDYWITVTKNYGAIACTTTKNFSVKKSTIAVVTAIETTDWTDNQNTIMVMVTGNGDYEYALDDKNYQSSNQFTNLIAGNYVVYVRDRNGCGTTLSEVALVMYPKFFTPNNDGHNDNWSLVASNPEDGWELKVFDRYGKLIKTLLKNQSWDGTFNGQNLPATDYWFIATKKDGTEFKGHFSLKR</sequence>
<feature type="domain" description="Ig-like" evidence="3">
    <location>
        <begin position="210"/>
        <end position="280"/>
    </location>
</feature>
<dbReference type="Gene3D" id="3.80.10.10">
    <property type="entry name" value="Ribonuclease Inhibitor"/>
    <property type="match status" value="1"/>
</dbReference>
<dbReference type="InterPro" id="IPR032675">
    <property type="entry name" value="LRR_dom_sf"/>
</dbReference>
<dbReference type="InterPro" id="IPR052574">
    <property type="entry name" value="CDIRP"/>
</dbReference>
<reference evidence="4 5" key="1">
    <citation type="submission" date="2017-04" db="EMBL/GenBank/DDBJ databases">
        <title>Compelte genome sequence of WV33.</title>
        <authorList>
            <person name="Lee P.C."/>
        </authorList>
    </citation>
    <scope>NUCLEOTIDE SEQUENCE [LARGE SCALE GENOMIC DNA]</scope>
    <source>
        <strain evidence="4 5">WV33</strain>
    </source>
</reference>
<dbReference type="OrthoDB" id="1652165at2"/>
<keyword evidence="2" id="KW-0677">Repeat</keyword>
<gene>
    <name evidence="4" type="ORF">FFWV33_09660</name>
</gene>
<dbReference type="KEGG" id="ffa:FFWV33_09660"/>
<dbReference type="Pfam" id="PF19081">
    <property type="entry name" value="Ig_7"/>
    <property type="match status" value="3"/>
</dbReference>
<dbReference type="Pfam" id="PF13585">
    <property type="entry name" value="CHU_C"/>
    <property type="match status" value="1"/>
</dbReference>
<dbReference type="InterPro" id="IPR044023">
    <property type="entry name" value="Ig_7"/>
</dbReference>
<evidence type="ECO:0000313" key="5">
    <source>
        <dbReference type="Proteomes" id="UP000244527"/>
    </source>
</evidence>
<dbReference type="AlphaFoldDB" id="A0A2S1LDJ3"/>
<evidence type="ECO:0000259" key="3">
    <source>
        <dbReference type="Pfam" id="PF19081"/>
    </source>
</evidence>
<dbReference type="RefSeq" id="WP_108740723.1">
    <property type="nucleotide sequence ID" value="NZ_CP020918.1"/>
</dbReference>
<accession>A0A2S1LDJ3</accession>
<organism evidence="4 5">
    <name type="scientific">Flavobacterium faecale</name>
    <dbReference type="NCBI Taxonomy" id="1355330"/>
    <lineage>
        <taxon>Bacteria</taxon>
        <taxon>Pseudomonadati</taxon>
        <taxon>Bacteroidota</taxon>
        <taxon>Flavobacteriia</taxon>
        <taxon>Flavobacteriales</taxon>
        <taxon>Flavobacteriaceae</taxon>
        <taxon>Flavobacterium</taxon>
    </lineage>
</organism>
<dbReference type="EMBL" id="CP020918">
    <property type="protein sequence ID" value="AWG21788.1"/>
    <property type="molecule type" value="Genomic_DNA"/>
</dbReference>
<evidence type="ECO:0000256" key="2">
    <source>
        <dbReference type="ARBA" id="ARBA00022737"/>
    </source>
</evidence>
<feature type="domain" description="Ig-like" evidence="3">
    <location>
        <begin position="363"/>
        <end position="433"/>
    </location>
</feature>
<evidence type="ECO:0000313" key="4">
    <source>
        <dbReference type="EMBL" id="AWG21788.1"/>
    </source>
</evidence>
<feature type="domain" description="Ig-like" evidence="3">
    <location>
        <begin position="438"/>
        <end position="509"/>
    </location>
</feature>
<dbReference type="InterPro" id="IPR026341">
    <property type="entry name" value="T9SS_type_B"/>
</dbReference>
<dbReference type="Gene3D" id="2.60.40.10">
    <property type="entry name" value="Immunoglobulins"/>
    <property type="match status" value="1"/>
</dbReference>
<dbReference type="SUPFAM" id="SSF52058">
    <property type="entry name" value="L domain-like"/>
    <property type="match status" value="1"/>
</dbReference>
<evidence type="ECO:0000256" key="1">
    <source>
        <dbReference type="ARBA" id="ARBA00022614"/>
    </source>
</evidence>
<keyword evidence="5" id="KW-1185">Reference proteome</keyword>
<dbReference type="PANTHER" id="PTHR47566:SF1">
    <property type="entry name" value="PROTEIN NUD1"/>
    <property type="match status" value="1"/>
</dbReference>
<dbReference type="PANTHER" id="PTHR47566">
    <property type="match status" value="1"/>
</dbReference>
<proteinExistence type="predicted"/>